<comment type="caution">
    <text evidence="1">The sequence shown here is derived from an EMBL/GenBank/DDBJ whole genome shotgun (WGS) entry which is preliminary data.</text>
</comment>
<sequence length="72" mass="7888">MQTDNISLDSKTILVTGAAGFIGSSLSGKLMREYPGAKVVGIDSITLRTCLISWTYFRKNWWRQAAPGIHAS</sequence>
<accession>A0A940DS00</accession>
<dbReference type="Gene3D" id="3.40.50.720">
    <property type="entry name" value="NAD(P)-binding Rossmann-like Domain"/>
    <property type="match status" value="1"/>
</dbReference>
<protein>
    <submittedName>
        <fullName evidence="1">NAD-dependent epimerase/dehydratase family protein</fullName>
    </submittedName>
</protein>
<gene>
    <name evidence="1" type="ORF">IAB75_03820</name>
</gene>
<reference evidence="1" key="2">
    <citation type="journal article" date="2021" name="PeerJ">
        <title>Extensive microbial diversity within the chicken gut microbiome revealed by metagenomics and culture.</title>
        <authorList>
            <person name="Gilroy R."/>
            <person name="Ravi A."/>
            <person name="Getino M."/>
            <person name="Pursley I."/>
            <person name="Horton D.L."/>
            <person name="Alikhan N.F."/>
            <person name="Baker D."/>
            <person name="Gharbi K."/>
            <person name="Hall N."/>
            <person name="Watson M."/>
            <person name="Adriaenssens E.M."/>
            <person name="Foster-Nyarko E."/>
            <person name="Jarju S."/>
            <person name="Secka A."/>
            <person name="Antonio M."/>
            <person name="Oren A."/>
            <person name="Chaudhuri R.R."/>
            <person name="La Ragione R."/>
            <person name="Hildebrand F."/>
            <person name="Pallen M.J."/>
        </authorList>
    </citation>
    <scope>NUCLEOTIDE SEQUENCE</scope>
    <source>
        <strain evidence="1">G3-8215</strain>
    </source>
</reference>
<dbReference type="Proteomes" id="UP000725002">
    <property type="component" value="Unassembled WGS sequence"/>
</dbReference>
<dbReference type="InterPro" id="IPR036291">
    <property type="entry name" value="NAD(P)-bd_dom_sf"/>
</dbReference>
<reference evidence="1" key="1">
    <citation type="submission" date="2020-10" db="EMBL/GenBank/DDBJ databases">
        <authorList>
            <person name="Gilroy R."/>
        </authorList>
    </citation>
    <scope>NUCLEOTIDE SEQUENCE</scope>
    <source>
        <strain evidence="1">G3-8215</strain>
    </source>
</reference>
<evidence type="ECO:0000313" key="2">
    <source>
        <dbReference type="Proteomes" id="UP000725002"/>
    </source>
</evidence>
<name>A0A940DS00_9BACT</name>
<organism evidence="1 2">
    <name type="scientific">Candidatus Cryptobacteroides avicola</name>
    <dbReference type="NCBI Taxonomy" id="2840757"/>
    <lineage>
        <taxon>Bacteria</taxon>
        <taxon>Pseudomonadati</taxon>
        <taxon>Bacteroidota</taxon>
        <taxon>Bacteroidia</taxon>
        <taxon>Bacteroidales</taxon>
        <taxon>Candidatus Cryptobacteroides</taxon>
    </lineage>
</organism>
<dbReference type="AlphaFoldDB" id="A0A940DS00"/>
<evidence type="ECO:0000313" key="1">
    <source>
        <dbReference type="EMBL" id="MBO8483226.1"/>
    </source>
</evidence>
<proteinExistence type="predicted"/>
<dbReference type="EMBL" id="JADILV010000024">
    <property type="protein sequence ID" value="MBO8483226.1"/>
    <property type="molecule type" value="Genomic_DNA"/>
</dbReference>
<dbReference type="SUPFAM" id="SSF51735">
    <property type="entry name" value="NAD(P)-binding Rossmann-fold domains"/>
    <property type="match status" value="1"/>
</dbReference>